<comment type="subunit">
    <text evidence="13">Interacts with PEX13; forming the PEX13-PEX14 docking complex. Interacts with PEX5 (via WxxxF/Y motifs).</text>
</comment>
<feature type="region of interest" description="Disordered" evidence="15">
    <location>
        <begin position="427"/>
        <end position="457"/>
    </location>
</feature>
<dbReference type="PANTHER" id="PTHR23058">
    <property type="entry name" value="PEROXISOMAL MEMBRANE PROTEIN PEX14"/>
    <property type="match status" value="1"/>
</dbReference>
<organism evidence="19 20">
    <name type="scientific">Anisodus acutangulus</name>
    <dbReference type="NCBI Taxonomy" id="402998"/>
    <lineage>
        <taxon>Eukaryota</taxon>
        <taxon>Viridiplantae</taxon>
        <taxon>Streptophyta</taxon>
        <taxon>Embryophyta</taxon>
        <taxon>Tracheophyta</taxon>
        <taxon>Spermatophyta</taxon>
        <taxon>Magnoliopsida</taxon>
        <taxon>eudicotyledons</taxon>
        <taxon>Gunneridae</taxon>
        <taxon>Pentapetalae</taxon>
        <taxon>asterids</taxon>
        <taxon>lamiids</taxon>
        <taxon>Solanales</taxon>
        <taxon>Solanaceae</taxon>
        <taxon>Solanoideae</taxon>
        <taxon>Hyoscyameae</taxon>
        <taxon>Anisodus</taxon>
    </lineage>
</organism>
<evidence type="ECO:0000256" key="10">
    <source>
        <dbReference type="ARBA" id="ARBA00029502"/>
    </source>
</evidence>
<evidence type="ECO:0000256" key="3">
    <source>
        <dbReference type="ARBA" id="ARBA00022448"/>
    </source>
</evidence>
<evidence type="ECO:0000313" key="20">
    <source>
        <dbReference type="Proteomes" id="UP001152561"/>
    </source>
</evidence>
<feature type="region of interest" description="Disordered" evidence="15">
    <location>
        <begin position="92"/>
        <end position="140"/>
    </location>
</feature>
<dbReference type="InterPro" id="IPR036388">
    <property type="entry name" value="WH-like_DNA-bd_sf"/>
</dbReference>
<keyword evidence="3 14" id="KW-0813">Transport</keyword>
<dbReference type="Gene3D" id="1.10.10.10">
    <property type="entry name" value="Winged helix-like DNA-binding domain superfamily/Winged helix DNA-binding domain"/>
    <property type="match status" value="1"/>
</dbReference>
<feature type="compositionally biased region" description="Basic and acidic residues" evidence="15">
    <location>
        <begin position="28"/>
        <end position="39"/>
    </location>
</feature>
<keyword evidence="8 14" id="KW-0472">Membrane</keyword>
<dbReference type="Pfam" id="PF23020">
    <property type="entry name" value="PEX14-like_2nd"/>
    <property type="match status" value="1"/>
</dbReference>
<feature type="compositionally biased region" description="Low complexity" evidence="15">
    <location>
        <begin position="99"/>
        <end position="113"/>
    </location>
</feature>
<evidence type="ECO:0000313" key="19">
    <source>
        <dbReference type="EMBL" id="KAJ8536370.1"/>
    </source>
</evidence>
<dbReference type="PANTHER" id="PTHR23058:SF10">
    <property type="entry name" value="PEROXISOMAL MEMBRANE PROTEIN PEX14"/>
    <property type="match status" value="1"/>
</dbReference>
<evidence type="ECO:0000256" key="9">
    <source>
        <dbReference type="ARBA" id="ARBA00023140"/>
    </source>
</evidence>
<feature type="compositionally biased region" description="Polar residues" evidence="15">
    <location>
        <begin position="122"/>
        <end position="140"/>
    </location>
</feature>
<name>A0A9Q1QZZ8_9SOLA</name>
<evidence type="ECO:0000256" key="8">
    <source>
        <dbReference type="ARBA" id="ARBA00023136"/>
    </source>
</evidence>
<feature type="region of interest" description="Disordered" evidence="15">
    <location>
        <begin position="1"/>
        <end position="54"/>
    </location>
</feature>
<evidence type="ECO:0000256" key="12">
    <source>
        <dbReference type="ARBA" id="ARBA00053920"/>
    </source>
</evidence>
<dbReference type="InterPro" id="IPR054154">
    <property type="entry name" value="PEX14-like_M_plants"/>
</dbReference>
<feature type="compositionally biased region" description="Polar residues" evidence="15">
    <location>
        <begin position="399"/>
        <end position="412"/>
    </location>
</feature>
<evidence type="ECO:0000256" key="4">
    <source>
        <dbReference type="ARBA" id="ARBA00022692"/>
    </source>
</evidence>
<keyword evidence="4" id="KW-0812">Transmembrane</keyword>
<dbReference type="EMBL" id="JAJAGQ010000018">
    <property type="protein sequence ID" value="KAJ8536370.1"/>
    <property type="molecule type" value="Genomic_DNA"/>
</dbReference>
<comment type="caution">
    <text evidence="19">The sequence shown here is derived from an EMBL/GenBank/DDBJ whole genome shotgun (WGS) entry which is preliminary data.</text>
</comment>
<proteinExistence type="inferred from homology"/>
<dbReference type="InterPro" id="IPR006785">
    <property type="entry name" value="Pex14_N"/>
</dbReference>
<dbReference type="GO" id="GO:0016560">
    <property type="term" value="P:protein import into peroxisome matrix, docking"/>
    <property type="evidence" value="ECO:0007669"/>
    <property type="project" value="UniProtKB-UniRule"/>
</dbReference>
<evidence type="ECO:0000256" key="14">
    <source>
        <dbReference type="RuleBase" id="RU367032"/>
    </source>
</evidence>
<evidence type="ECO:0000256" key="13">
    <source>
        <dbReference type="ARBA" id="ARBA00064754"/>
    </source>
</evidence>
<keyword evidence="5 14" id="KW-0653">Protein transport</keyword>
<feature type="region of interest" description="Disordered" evidence="15">
    <location>
        <begin position="346"/>
        <end position="412"/>
    </location>
</feature>
<evidence type="ECO:0000256" key="11">
    <source>
        <dbReference type="ARBA" id="ARBA00029691"/>
    </source>
</evidence>
<feature type="compositionally biased region" description="Polar residues" evidence="15">
    <location>
        <begin position="376"/>
        <end position="390"/>
    </location>
</feature>
<evidence type="ECO:0000256" key="5">
    <source>
        <dbReference type="ARBA" id="ARBA00022927"/>
    </source>
</evidence>
<accession>A0A9Q1QZZ8</accession>
<dbReference type="GO" id="GO:0005778">
    <property type="term" value="C:peroxisomal membrane"/>
    <property type="evidence" value="ECO:0007669"/>
    <property type="project" value="UniProtKB-SubCell"/>
</dbReference>
<evidence type="ECO:0000259" key="18">
    <source>
        <dbReference type="Pfam" id="PF23020"/>
    </source>
</evidence>
<protein>
    <recommendedName>
        <fullName evidence="10 14">Peroxisomal membrane protein PEX14</fullName>
    </recommendedName>
    <alternativeName>
        <fullName evidence="11 14">Peroxin-14</fullName>
    </alternativeName>
</protein>
<evidence type="ECO:0000256" key="1">
    <source>
        <dbReference type="ARBA" id="ARBA00004549"/>
    </source>
</evidence>
<gene>
    <name evidence="19" type="ORF">K7X08_034771</name>
</gene>
<feature type="region of interest" description="Disordered" evidence="15">
    <location>
        <begin position="269"/>
        <end position="296"/>
    </location>
</feature>
<feature type="domain" description="Peroxisomal membrane protein PEX14-like KPWE" evidence="17">
    <location>
        <begin position="326"/>
        <end position="374"/>
    </location>
</feature>
<dbReference type="AlphaFoldDB" id="A0A9Q1QZZ8"/>
<feature type="compositionally biased region" description="Polar residues" evidence="15">
    <location>
        <begin position="269"/>
        <end position="278"/>
    </location>
</feature>
<dbReference type="GO" id="GO:0005102">
    <property type="term" value="F:signaling receptor binding"/>
    <property type="evidence" value="ECO:0007669"/>
    <property type="project" value="TreeGrafter"/>
</dbReference>
<keyword evidence="9 14" id="KW-0576">Peroxisome</keyword>
<feature type="compositionally biased region" description="Low complexity" evidence="15">
    <location>
        <begin position="1"/>
        <end position="16"/>
    </location>
</feature>
<comment type="similarity">
    <text evidence="2 14">Belongs to the peroxin-14 family.</text>
</comment>
<sequence length="532" mass="58080">MDTPSDNPPNSTNDNSQNSATTSQPAAKDNHDSKTEATRENSPTSVFVNSEPVREDQVQNAVKFLSHPNVRGSPVMYRRSFLERKGLTKEEIDEAFRQVPDPTSSVSTTHPVSANEDEKVKSSSTSQPLAASQNMQPASALKSSTMGKTGYFSCFDWTHTIMAVGTLAASGAGTALLFKHTIVPRLKSWIRKVVREEEVEKTVMKGRPSVAEEAAIAAKAAAAAASDVACATQEMLASKTEEKRYFEELTNLLNYQVREMKSMSSALQKLEGKSSTSGRIPAMEQDNRRISVSHSRQSYLNGELDVDARSVRSLSPPVPVEPSVAPHTKSYKDIMAMIQRGEKPLNIRDINDQPPNPNQPIPDSRVGPKPKPWEVGQSQNSSRNFLQSQGSGDGLSYGYQDNLTNGDSSTPWWQRKNARITEIEAENEQKFGSTSAPTELRPVQRSWVPPQPPPVAMPGAVAAIQQPKKPLFQKEKLTDDELMARSSEISDDLQRITKISESGGLTEADGSNSGQQLNEAPIITNGDSVLSS</sequence>
<reference evidence="20" key="1">
    <citation type="journal article" date="2023" name="Proc. Natl. Acad. Sci. U.S.A.">
        <title>Genomic and structural basis for evolution of tropane alkaloid biosynthesis.</title>
        <authorList>
            <person name="Wanga Y.-J."/>
            <person name="Taina T."/>
            <person name="Yua J.-Y."/>
            <person name="Lia J."/>
            <person name="Xua B."/>
            <person name="Chenc J."/>
            <person name="D'Auriad J.C."/>
            <person name="Huanga J.-P."/>
            <person name="Huanga S.-X."/>
        </authorList>
    </citation>
    <scope>NUCLEOTIDE SEQUENCE [LARGE SCALE GENOMIC DNA]</scope>
    <source>
        <strain evidence="20">cv. KIB-2019</strain>
    </source>
</reference>
<evidence type="ECO:0000256" key="15">
    <source>
        <dbReference type="SAM" id="MobiDB-lite"/>
    </source>
</evidence>
<evidence type="ECO:0000256" key="6">
    <source>
        <dbReference type="ARBA" id="ARBA00022989"/>
    </source>
</evidence>
<keyword evidence="6" id="KW-1133">Transmembrane helix</keyword>
<dbReference type="Proteomes" id="UP001152561">
    <property type="component" value="Unassembled WGS sequence"/>
</dbReference>
<evidence type="ECO:0000256" key="2">
    <source>
        <dbReference type="ARBA" id="ARBA00005443"/>
    </source>
</evidence>
<dbReference type="FunFam" id="1.10.10.10:FF:000217">
    <property type="entry name" value="Peroxisomal membrane protein PEX14"/>
    <property type="match status" value="1"/>
</dbReference>
<dbReference type="InterPro" id="IPR040554">
    <property type="entry name" value="KPWE_PEX14_dom"/>
</dbReference>
<comment type="subcellular location">
    <subcellularLocation>
        <location evidence="1">Peroxisome membrane</location>
        <topology evidence="1">Single-pass membrane protein</topology>
    </subcellularLocation>
</comment>
<dbReference type="Pfam" id="PF04695">
    <property type="entry name" value="Pex14_N"/>
    <property type="match status" value="1"/>
</dbReference>
<evidence type="ECO:0000259" key="17">
    <source>
        <dbReference type="Pfam" id="PF17733"/>
    </source>
</evidence>
<feature type="domain" description="Peroxisomal membrane protein PEX14 central plants" evidence="18">
    <location>
        <begin position="155"/>
        <end position="271"/>
    </location>
</feature>
<keyword evidence="20" id="KW-1185">Reference proteome</keyword>
<dbReference type="OrthoDB" id="441517at2759"/>
<feature type="compositionally biased region" description="Polar residues" evidence="15">
    <location>
        <begin position="509"/>
        <end position="518"/>
    </location>
</feature>
<comment type="function">
    <text evidence="12 14">Component of the PEX13-PEX14 docking complex, a translocon channel that specifically mediates the import of peroxisomal cargo proteins bound to PEX5 receptor. The PEX13-PEX14 docking complex forms a large import pore which can be opened to a diameter of about 9 nm. Mechanistically, PEX5 receptor along with cargo proteins associates with the PEX14 subunit of the PEX13-PEX14 docking complex in the cytosol, leading to the insertion of the receptor into the organelle membrane with the concomitant translocation of the cargo into the peroxisome matrix.</text>
</comment>
<evidence type="ECO:0000256" key="7">
    <source>
        <dbReference type="ARBA" id="ARBA00023010"/>
    </source>
</evidence>
<keyword evidence="7" id="KW-0811">Translocation</keyword>
<dbReference type="InterPro" id="IPR025655">
    <property type="entry name" value="PEX14"/>
</dbReference>
<evidence type="ECO:0000259" key="16">
    <source>
        <dbReference type="Pfam" id="PF04695"/>
    </source>
</evidence>
<dbReference type="Pfam" id="PF17733">
    <property type="entry name" value="KPWE_dom"/>
    <property type="match status" value="1"/>
</dbReference>
<dbReference type="GO" id="GO:1990429">
    <property type="term" value="C:peroxisomal importomer complex"/>
    <property type="evidence" value="ECO:0007669"/>
    <property type="project" value="TreeGrafter"/>
</dbReference>
<feature type="domain" description="Peroxisome membrane anchor protein Pex14p N-terminal" evidence="16">
    <location>
        <begin position="54"/>
        <end position="97"/>
    </location>
</feature>
<feature type="region of interest" description="Disordered" evidence="15">
    <location>
        <begin position="494"/>
        <end position="532"/>
    </location>
</feature>